<dbReference type="EMBL" id="JARJLG010000024">
    <property type="protein sequence ID" value="KAJ7770142.1"/>
    <property type="molecule type" value="Genomic_DNA"/>
</dbReference>
<comment type="similarity">
    <text evidence="1">Belongs to the TCP11 family.</text>
</comment>
<protein>
    <submittedName>
        <fullName evidence="2">Uncharacterized protein</fullName>
    </submittedName>
</protein>
<accession>A0AAD7JTI7</accession>
<dbReference type="AlphaFoldDB" id="A0AAD7JTI7"/>
<name>A0AAD7JTI7_9AGAR</name>
<sequence length="508" mass="56411">MQVDFGRRVGKLPQEVLNQTYFLHLLATEPETVIPHGKNLLSMMSRLKPPTEQPNTLHDRVEKAMKDAFWSQALASLSDPTPSIQLDRLKGLLSDVREAISPLFPPAHLILATLSAPVPPTASPLVSTTLLLKEILVALRQRAAPVRDPIIDGLLADLDAPLSPITATGPSSSIKTSTSQLAMLIISTIKSIVSLAETMKGDLNSFVVGSMTETQLKDIIVQQAKTREKELVLDIWGDSGEDASQRVKVLWQTWVDELDGQASETEPKDRWIRRLVQSFGSTHAVSCAIPDDDPLPDGPVNNLPPQFFFSTPRLLYVQNYLQALVAAAALRSLTRLPLLTQNDTRGHDFMERVWSLLKSEIDDEDPAASTTKIINFADEVVRARRLVSSPDEHEEAQLRAAVDRTLKYGDPVFLLLQKRLLMALAHQLCEPQLPTDPVSNHAPERMQTGRILGERAGKRPRLVSETTSSHVMPPVKGFEDPVLVSGIEEALTKLYRHIRWVNDVWNLD</sequence>
<evidence type="ECO:0000313" key="2">
    <source>
        <dbReference type="EMBL" id="KAJ7770142.1"/>
    </source>
</evidence>
<dbReference type="InterPro" id="IPR008862">
    <property type="entry name" value="Tcp11"/>
</dbReference>
<evidence type="ECO:0000256" key="1">
    <source>
        <dbReference type="ARBA" id="ARBA00010954"/>
    </source>
</evidence>
<proteinExistence type="inferred from homology"/>
<organism evidence="2 3">
    <name type="scientific">Mycena maculata</name>
    <dbReference type="NCBI Taxonomy" id="230809"/>
    <lineage>
        <taxon>Eukaryota</taxon>
        <taxon>Fungi</taxon>
        <taxon>Dikarya</taxon>
        <taxon>Basidiomycota</taxon>
        <taxon>Agaricomycotina</taxon>
        <taxon>Agaricomycetes</taxon>
        <taxon>Agaricomycetidae</taxon>
        <taxon>Agaricales</taxon>
        <taxon>Marasmiineae</taxon>
        <taxon>Mycenaceae</taxon>
        <taxon>Mycena</taxon>
    </lineage>
</organism>
<dbReference type="Pfam" id="PF05794">
    <property type="entry name" value="Tcp11"/>
    <property type="match status" value="1"/>
</dbReference>
<evidence type="ECO:0000313" key="3">
    <source>
        <dbReference type="Proteomes" id="UP001215280"/>
    </source>
</evidence>
<comment type="caution">
    <text evidence="2">The sequence shown here is derived from an EMBL/GenBank/DDBJ whole genome shotgun (WGS) entry which is preliminary data.</text>
</comment>
<dbReference type="Proteomes" id="UP001215280">
    <property type="component" value="Unassembled WGS sequence"/>
</dbReference>
<gene>
    <name evidence="2" type="ORF">DFH07DRAFT_735706</name>
</gene>
<keyword evidence="3" id="KW-1185">Reference proteome</keyword>
<reference evidence="2" key="1">
    <citation type="submission" date="2023-03" db="EMBL/GenBank/DDBJ databases">
        <title>Massive genome expansion in bonnet fungi (Mycena s.s.) driven by repeated elements and novel gene families across ecological guilds.</title>
        <authorList>
            <consortium name="Lawrence Berkeley National Laboratory"/>
            <person name="Harder C.B."/>
            <person name="Miyauchi S."/>
            <person name="Viragh M."/>
            <person name="Kuo A."/>
            <person name="Thoen E."/>
            <person name="Andreopoulos B."/>
            <person name="Lu D."/>
            <person name="Skrede I."/>
            <person name="Drula E."/>
            <person name="Henrissat B."/>
            <person name="Morin E."/>
            <person name="Kohler A."/>
            <person name="Barry K."/>
            <person name="LaButti K."/>
            <person name="Morin E."/>
            <person name="Salamov A."/>
            <person name="Lipzen A."/>
            <person name="Mereny Z."/>
            <person name="Hegedus B."/>
            <person name="Baldrian P."/>
            <person name="Stursova M."/>
            <person name="Weitz H."/>
            <person name="Taylor A."/>
            <person name="Grigoriev I.V."/>
            <person name="Nagy L.G."/>
            <person name="Martin F."/>
            <person name="Kauserud H."/>
        </authorList>
    </citation>
    <scope>NUCLEOTIDE SEQUENCE</scope>
    <source>
        <strain evidence="2">CBHHK188m</strain>
    </source>
</reference>